<dbReference type="Gene3D" id="1.10.472.80">
    <property type="entry name" value="Ypt/Rab-GAP domain of gyp1p, domain 3"/>
    <property type="match status" value="1"/>
</dbReference>
<feature type="compositionally biased region" description="Basic and acidic residues" evidence="1">
    <location>
        <begin position="502"/>
        <end position="541"/>
    </location>
</feature>
<feature type="compositionally biased region" description="Basic residues" evidence="1">
    <location>
        <begin position="1007"/>
        <end position="1016"/>
    </location>
</feature>
<dbReference type="SUPFAM" id="SSF47923">
    <property type="entry name" value="Ypt/Rab-GAP domain of gyp1p"/>
    <property type="match status" value="2"/>
</dbReference>
<gene>
    <name evidence="3" type="ORF">Baya_13325</name>
</gene>
<proteinExistence type="predicted"/>
<dbReference type="AlphaFoldDB" id="A0A556V5Q8"/>
<feature type="region of interest" description="Disordered" evidence="1">
    <location>
        <begin position="745"/>
        <end position="1127"/>
    </location>
</feature>
<organism evidence="3 4">
    <name type="scientific">Bagarius yarrelli</name>
    <name type="common">Goonch</name>
    <name type="synonym">Bagrus yarrelli</name>
    <dbReference type="NCBI Taxonomy" id="175774"/>
    <lineage>
        <taxon>Eukaryota</taxon>
        <taxon>Metazoa</taxon>
        <taxon>Chordata</taxon>
        <taxon>Craniata</taxon>
        <taxon>Vertebrata</taxon>
        <taxon>Euteleostomi</taxon>
        <taxon>Actinopterygii</taxon>
        <taxon>Neopterygii</taxon>
        <taxon>Teleostei</taxon>
        <taxon>Ostariophysi</taxon>
        <taxon>Siluriformes</taxon>
        <taxon>Sisoridae</taxon>
        <taxon>Sisorinae</taxon>
        <taxon>Bagarius</taxon>
    </lineage>
</organism>
<feature type="region of interest" description="Disordered" evidence="1">
    <location>
        <begin position="671"/>
        <end position="732"/>
    </location>
</feature>
<dbReference type="OrthoDB" id="159449at2759"/>
<feature type="compositionally biased region" description="Low complexity" evidence="1">
    <location>
        <begin position="492"/>
        <end position="501"/>
    </location>
</feature>
<feature type="compositionally biased region" description="Basic and acidic residues" evidence="1">
    <location>
        <begin position="615"/>
        <end position="641"/>
    </location>
</feature>
<feature type="region of interest" description="Disordered" evidence="1">
    <location>
        <begin position="615"/>
        <end position="656"/>
    </location>
</feature>
<dbReference type="PANTHER" id="PTHR47219">
    <property type="entry name" value="RAB GTPASE-ACTIVATING PROTEIN 1-LIKE"/>
    <property type="match status" value="1"/>
</dbReference>
<dbReference type="GO" id="GO:0005096">
    <property type="term" value="F:GTPase activator activity"/>
    <property type="evidence" value="ECO:0007669"/>
    <property type="project" value="TreeGrafter"/>
</dbReference>
<dbReference type="GO" id="GO:0031267">
    <property type="term" value="F:small GTPase binding"/>
    <property type="evidence" value="ECO:0007669"/>
    <property type="project" value="TreeGrafter"/>
</dbReference>
<accession>A0A556V5Q8</accession>
<protein>
    <submittedName>
        <fullName evidence="3">TBC1 domain family member 10B</fullName>
    </submittedName>
</protein>
<feature type="compositionally biased region" description="Basic and acidic residues" evidence="1">
    <location>
        <begin position="994"/>
        <end position="1006"/>
    </location>
</feature>
<feature type="compositionally biased region" description="Basic and acidic residues" evidence="1">
    <location>
        <begin position="1055"/>
        <end position="1078"/>
    </location>
</feature>
<feature type="region of interest" description="Disordered" evidence="1">
    <location>
        <begin position="1"/>
        <end position="24"/>
    </location>
</feature>
<keyword evidence="4" id="KW-1185">Reference proteome</keyword>
<feature type="compositionally biased region" description="Basic and acidic residues" evidence="1">
    <location>
        <begin position="464"/>
        <end position="484"/>
    </location>
</feature>
<dbReference type="SMART" id="SM00164">
    <property type="entry name" value="TBC"/>
    <property type="match status" value="1"/>
</dbReference>
<dbReference type="PROSITE" id="PS50086">
    <property type="entry name" value="TBC_RABGAP"/>
    <property type="match status" value="1"/>
</dbReference>
<feature type="region of interest" description="Disordered" evidence="1">
    <location>
        <begin position="342"/>
        <end position="363"/>
    </location>
</feature>
<dbReference type="PANTHER" id="PTHR47219:SF4">
    <property type="entry name" value="TBC1 DOMAIN FAMILY MEMBER 10A"/>
    <property type="match status" value="1"/>
</dbReference>
<sequence length="1127" mass="130740">MSVRSEQQEDGESTSSSSEPKTDRYGFLLVNGDMNNDSDDPCPELVRHREMKWINLISQWDQTLESSPGQQNWIDLINRDTDRQFPFHEMFQSKDSPGSQQGLLQVLKAYTQFRPDEGYCQAQGPVAAVLLMHMPMEEGVLFDAAILFGVLKRVCPAAYKHMKKQGVEPLMFATDWLMCLYTRHLPFNTLLRVWDLFFCNGVRVLFQVAVVLVRRCLGEARQRKECEGQMETLERLRSVKERIQQEHADAFIQEVCSVPLSLAELQRQTEKELEKWRKERPSSTFDPRDRCHGYYTIWEKGKEKENKKKERLSGNLRAPVMRSHSTLSPAILRKKWRKRGSKTETAEWEGKGLMKQDSDEDERRRASVCGVAGELRAKTPKEFSTHLQKKCNTTTNTQQTSTTEIEIVIYSDDIVLKEDEDDAVVVVVAVPSDTDGGDHKKETRSSASLKEADPQTANIPQETGEQHNHETREEEGKEKQTSRDDQDEEILTHQTQPQAPTQHEKSQLSQSEDSRNNREEDTQEHKTKQEEETWKPEEEVQRNINTQEEEVNLIQQEVEVELNTDMKEQQEQENKINCEHKEEMEINGSEQEEEMHLGSTKEEVIYNCDIQEIEIKTKGNEHEKEVQEEKETQSRNYKQEVEQEEEQEIKADNSEQKVKVLDAEEVIEYIEIQEENELEANSSEQETENQEENEMKANKCEEEIITQLEKSNSEQEVDIEDKEKQANSFNEEEQIKFCLIHTRDVSTDEQQQQEDSKQITGGEPTLKTEKEEHSNLLQTPEDQKNTEERADCVQEEDHIKDDCCKRGNNADVEMTLQKQESEKEMEAQMCDAPEKKTEETITEEEIGSSDNLTVEQQASETVEQSGESEMSQETQDEIMEGNNISKSEHKDPEQTSQCRNPEPPQLDEKNEEAELEINITTESNLVKPPSGANQHPQLRLRRSSTSHTSYPTILSEDTFRDPQQSIKRDSCPRTTEAEGADIMQPKPTQPQSSKTKEPQKPEQKSDKPKRRGLFHRLRTDTPSKSTIPKIIIQDFSEGEEKLSSKERRRRRRMQERKEKEEEKERKKLEKELEREKLKERKKPQTRGKSFQVLSRKHDDDDVFSGRSDSSVSQAGGHKRNAYSESYF</sequence>
<feature type="region of interest" description="Disordered" evidence="1">
    <location>
        <begin position="429"/>
        <end position="550"/>
    </location>
</feature>
<dbReference type="InterPro" id="IPR035969">
    <property type="entry name" value="Rab-GAP_TBC_sf"/>
</dbReference>
<evidence type="ECO:0000259" key="2">
    <source>
        <dbReference type="PROSITE" id="PS50086"/>
    </source>
</evidence>
<feature type="domain" description="Rab-GAP TBC" evidence="2">
    <location>
        <begin position="43"/>
        <end position="201"/>
    </location>
</feature>
<feature type="compositionally biased region" description="Basic and acidic residues" evidence="1">
    <location>
        <begin position="693"/>
        <end position="702"/>
    </location>
</feature>
<dbReference type="Proteomes" id="UP000319801">
    <property type="component" value="Unassembled WGS sequence"/>
</dbReference>
<dbReference type="FunFam" id="1.10.8.270:FF:000007">
    <property type="entry name" value="TBC1 domain family member 10A"/>
    <property type="match status" value="1"/>
</dbReference>
<dbReference type="FunFam" id="1.10.472.80:FF:000008">
    <property type="entry name" value="TBC1 domain family member 10A"/>
    <property type="match status" value="1"/>
</dbReference>
<dbReference type="InterPro" id="IPR050302">
    <property type="entry name" value="Rab_GAP_TBC_domain"/>
</dbReference>
<dbReference type="Gene3D" id="1.10.8.270">
    <property type="entry name" value="putative rabgap domain of human tbc1 domain family member 14 like domains"/>
    <property type="match status" value="1"/>
</dbReference>
<dbReference type="InterPro" id="IPR000195">
    <property type="entry name" value="Rab-GAP-TBC_dom"/>
</dbReference>
<feature type="compositionally biased region" description="Polar residues" evidence="1">
    <location>
        <begin position="848"/>
        <end position="873"/>
    </location>
</feature>
<reference evidence="3 4" key="1">
    <citation type="journal article" date="2019" name="Genome Biol. Evol.">
        <title>Whole-Genome Sequencing of the Giant Devil Catfish, Bagarius yarrelli.</title>
        <authorList>
            <person name="Jiang W."/>
            <person name="Lv Y."/>
            <person name="Cheng L."/>
            <person name="Yang K."/>
            <person name="Chao B."/>
            <person name="Wang X."/>
            <person name="Li Y."/>
            <person name="Pan X."/>
            <person name="You X."/>
            <person name="Zhang Y."/>
            <person name="Yang J."/>
            <person name="Li J."/>
            <person name="Zhang X."/>
            <person name="Liu S."/>
            <person name="Sun C."/>
            <person name="Yang J."/>
            <person name="Shi Q."/>
        </authorList>
    </citation>
    <scope>NUCLEOTIDE SEQUENCE [LARGE SCALE GENOMIC DNA]</scope>
    <source>
        <strain evidence="3">JWS20170419001</strain>
        <tissue evidence="3">Muscle</tissue>
    </source>
</reference>
<evidence type="ECO:0000313" key="3">
    <source>
        <dbReference type="EMBL" id="TSV81495.1"/>
    </source>
</evidence>
<dbReference type="EMBL" id="VCAZ01000128">
    <property type="protein sequence ID" value="TSV81495.1"/>
    <property type="molecule type" value="Genomic_DNA"/>
</dbReference>
<feature type="compositionally biased region" description="Basic and acidic residues" evidence="1">
    <location>
        <begin position="781"/>
        <end position="805"/>
    </location>
</feature>
<comment type="caution">
    <text evidence="3">The sequence shown here is derived from an EMBL/GenBank/DDBJ whole genome shotgun (WGS) entry which is preliminary data.</text>
</comment>
<dbReference type="Pfam" id="PF00566">
    <property type="entry name" value="RabGAP-TBC"/>
    <property type="match status" value="2"/>
</dbReference>
<feature type="compositionally biased region" description="Basic and acidic residues" evidence="1">
    <location>
        <begin position="819"/>
        <end position="839"/>
    </location>
</feature>
<evidence type="ECO:0000313" key="4">
    <source>
        <dbReference type="Proteomes" id="UP000319801"/>
    </source>
</evidence>
<evidence type="ECO:0000256" key="1">
    <source>
        <dbReference type="SAM" id="MobiDB-lite"/>
    </source>
</evidence>
<name>A0A556V5Q8_BAGYA</name>